<evidence type="ECO:0000256" key="1">
    <source>
        <dbReference type="ARBA" id="ARBA00010201"/>
    </source>
</evidence>
<evidence type="ECO:0000259" key="4">
    <source>
        <dbReference type="Pfam" id="PF04073"/>
    </source>
</evidence>
<accession>A0A7S3PPT1</accession>
<dbReference type="EMBL" id="HBIN01021491">
    <property type="protein sequence ID" value="CAE0446482.1"/>
    <property type="molecule type" value="Transcribed_RNA"/>
</dbReference>
<evidence type="ECO:0000313" key="5">
    <source>
        <dbReference type="EMBL" id="CAE0446482.1"/>
    </source>
</evidence>
<dbReference type="SUPFAM" id="SSF55826">
    <property type="entry name" value="YbaK/ProRS associated domain"/>
    <property type="match status" value="1"/>
</dbReference>
<dbReference type="InterPro" id="IPR007214">
    <property type="entry name" value="YbaK/aa-tRNA-synth-assoc-dom"/>
</dbReference>
<dbReference type="InterPro" id="IPR040285">
    <property type="entry name" value="ProX/PRXD1"/>
</dbReference>
<gene>
    <name evidence="5" type="ORF">ASTO00021_LOCUS16474</name>
</gene>
<sequence length="390" mass="42735">MILTVDSLRSALCENAPASGGNSVPIAVISYFSDLKEAKKQEVAICSLCARIGMLNSPDQNKARAVLQSFPGPGALGKMTSKFDKGLEKAGVNPFLGGATICENDLVALEAIFPIFSSVLLPQQRKEYPNIQKWFEACLMQDKDKKLGLHHHMIGEKRIGSQIDCFPNSITVRQNADVAKEINLGYKKKQTQREMEKAAKEQGKEATTPSSETEEAAPITIAQLGLVQEAAQKRLWDKLASMDVTPYKEENVDLDAKRPVGHSTHNLLVKDKKSKQLYLIATRQSVNANLKDLAKKLNAKELRLARSSKECLCIDNGCITLLSLYNNSGEVVPVIDSKLLTDGGQKLRICSGCTNPQDHSQHNVVDVTAAVVKDILKESNTSGPIYIDFE</sequence>
<dbReference type="Gene3D" id="1.20.1050.10">
    <property type="match status" value="1"/>
</dbReference>
<keyword evidence="2" id="KW-0175">Coiled coil</keyword>
<feature type="coiled-coil region" evidence="2">
    <location>
        <begin position="283"/>
        <end position="310"/>
    </location>
</feature>
<dbReference type="PANTHER" id="PTHR31423">
    <property type="entry name" value="YBAK DOMAIN-CONTAINING PROTEIN"/>
    <property type="match status" value="1"/>
</dbReference>
<dbReference type="GO" id="GO:0002161">
    <property type="term" value="F:aminoacyl-tRNA deacylase activity"/>
    <property type="evidence" value="ECO:0007669"/>
    <property type="project" value="InterPro"/>
</dbReference>
<dbReference type="PANTHER" id="PTHR31423:SF3">
    <property type="entry name" value="PROLYL-TRNA SYNTHETASE ASSOCIATED DOMAIN-CONTAINING PROTEIN 1-RELATED"/>
    <property type="match status" value="1"/>
</dbReference>
<feature type="region of interest" description="Disordered" evidence="3">
    <location>
        <begin position="190"/>
        <end position="215"/>
    </location>
</feature>
<dbReference type="Pfam" id="PF04073">
    <property type="entry name" value="tRNA_edit"/>
    <property type="match status" value="1"/>
</dbReference>
<reference evidence="5" key="1">
    <citation type="submission" date="2021-01" db="EMBL/GenBank/DDBJ databases">
        <authorList>
            <person name="Corre E."/>
            <person name="Pelletier E."/>
            <person name="Niang G."/>
            <person name="Scheremetjew M."/>
            <person name="Finn R."/>
            <person name="Kale V."/>
            <person name="Holt S."/>
            <person name="Cochrane G."/>
            <person name="Meng A."/>
            <person name="Brown T."/>
            <person name="Cohen L."/>
        </authorList>
    </citation>
    <scope>NUCLEOTIDE SEQUENCE</scope>
    <source>
        <strain evidence="5">GSBS06</strain>
    </source>
</reference>
<feature type="compositionally biased region" description="Basic and acidic residues" evidence="3">
    <location>
        <begin position="191"/>
        <end position="204"/>
    </location>
</feature>
<dbReference type="Gene3D" id="3.90.960.10">
    <property type="entry name" value="YbaK/aminoacyl-tRNA synthetase-associated domain"/>
    <property type="match status" value="1"/>
</dbReference>
<name>A0A7S3PPT1_9STRA</name>
<organism evidence="5">
    <name type="scientific">Aplanochytrium stocchinoi</name>
    <dbReference type="NCBI Taxonomy" id="215587"/>
    <lineage>
        <taxon>Eukaryota</taxon>
        <taxon>Sar</taxon>
        <taxon>Stramenopiles</taxon>
        <taxon>Bigyra</taxon>
        <taxon>Labyrinthulomycetes</taxon>
        <taxon>Thraustochytrida</taxon>
        <taxon>Thraustochytriidae</taxon>
        <taxon>Aplanochytrium</taxon>
    </lineage>
</organism>
<proteinExistence type="inferred from homology"/>
<dbReference type="InterPro" id="IPR036754">
    <property type="entry name" value="YbaK/aa-tRNA-synt-asso_dom_sf"/>
</dbReference>
<protein>
    <recommendedName>
        <fullName evidence="4">YbaK/aminoacyl-tRNA synthetase-associated domain-containing protein</fullName>
    </recommendedName>
</protein>
<comment type="similarity">
    <text evidence="1">Belongs to the PRORSD1 family.</text>
</comment>
<dbReference type="AlphaFoldDB" id="A0A7S3PPT1"/>
<evidence type="ECO:0000256" key="3">
    <source>
        <dbReference type="SAM" id="MobiDB-lite"/>
    </source>
</evidence>
<feature type="domain" description="YbaK/aminoacyl-tRNA synthetase-associated" evidence="4">
    <location>
        <begin position="259"/>
        <end position="340"/>
    </location>
</feature>
<evidence type="ECO:0000256" key="2">
    <source>
        <dbReference type="SAM" id="Coils"/>
    </source>
</evidence>